<evidence type="ECO:0000313" key="1">
    <source>
        <dbReference type="EMBL" id="KAI0050636.1"/>
    </source>
</evidence>
<reference evidence="1" key="2">
    <citation type="journal article" date="2022" name="New Phytol.">
        <title>Evolutionary transition to the ectomycorrhizal habit in the genomes of a hyperdiverse lineage of mushroom-forming fungi.</title>
        <authorList>
            <person name="Looney B."/>
            <person name="Miyauchi S."/>
            <person name="Morin E."/>
            <person name="Drula E."/>
            <person name="Courty P.E."/>
            <person name="Kohler A."/>
            <person name="Kuo A."/>
            <person name="LaButti K."/>
            <person name="Pangilinan J."/>
            <person name="Lipzen A."/>
            <person name="Riley R."/>
            <person name="Andreopoulos W."/>
            <person name="He G."/>
            <person name="Johnson J."/>
            <person name="Nolan M."/>
            <person name="Tritt A."/>
            <person name="Barry K.W."/>
            <person name="Grigoriev I.V."/>
            <person name="Nagy L.G."/>
            <person name="Hibbett D."/>
            <person name="Henrissat B."/>
            <person name="Matheny P.B."/>
            <person name="Labbe J."/>
            <person name="Martin F.M."/>
        </authorList>
    </citation>
    <scope>NUCLEOTIDE SEQUENCE</scope>
    <source>
        <strain evidence="1">FP105234-sp</strain>
    </source>
</reference>
<gene>
    <name evidence="1" type="ORF">FA95DRAFT_579393</name>
</gene>
<comment type="caution">
    <text evidence="1">The sequence shown here is derived from an EMBL/GenBank/DDBJ whole genome shotgun (WGS) entry which is preliminary data.</text>
</comment>
<accession>A0ACB8S2L9</accession>
<reference evidence="1" key="1">
    <citation type="submission" date="2021-02" db="EMBL/GenBank/DDBJ databases">
        <authorList>
            <consortium name="DOE Joint Genome Institute"/>
            <person name="Ahrendt S."/>
            <person name="Looney B.P."/>
            <person name="Miyauchi S."/>
            <person name="Morin E."/>
            <person name="Drula E."/>
            <person name="Courty P.E."/>
            <person name="Chicoki N."/>
            <person name="Fauchery L."/>
            <person name="Kohler A."/>
            <person name="Kuo A."/>
            <person name="Labutti K."/>
            <person name="Pangilinan J."/>
            <person name="Lipzen A."/>
            <person name="Riley R."/>
            <person name="Andreopoulos W."/>
            <person name="He G."/>
            <person name="Johnson J."/>
            <person name="Barry K.W."/>
            <person name="Grigoriev I.V."/>
            <person name="Nagy L."/>
            <person name="Hibbett D."/>
            <person name="Henrissat B."/>
            <person name="Matheny P.B."/>
            <person name="Labbe J."/>
            <person name="Martin F."/>
        </authorList>
    </citation>
    <scope>NUCLEOTIDE SEQUENCE</scope>
    <source>
        <strain evidence="1">FP105234-sp</strain>
    </source>
</reference>
<proteinExistence type="predicted"/>
<dbReference type="Proteomes" id="UP000814033">
    <property type="component" value="Unassembled WGS sequence"/>
</dbReference>
<name>A0ACB8S2L9_9AGAM</name>
<sequence>MERNERVTFVSRSRIPPCWGGQLKRSLRRQELCAGLQLLTSVGCTLRMRRMSLDPTLAETRRCPSLRHAAQLVHIYIWACFRLDGSIGRFAYIRRPSAHLHQPVGIRIRIVAAQVAIELR</sequence>
<protein>
    <submittedName>
        <fullName evidence="1">Uncharacterized protein</fullName>
    </submittedName>
</protein>
<organism evidence="1 2">
    <name type="scientific">Auriscalpium vulgare</name>
    <dbReference type="NCBI Taxonomy" id="40419"/>
    <lineage>
        <taxon>Eukaryota</taxon>
        <taxon>Fungi</taxon>
        <taxon>Dikarya</taxon>
        <taxon>Basidiomycota</taxon>
        <taxon>Agaricomycotina</taxon>
        <taxon>Agaricomycetes</taxon>
        <taxon>Russulales</taxon>
        <taxon>Auriscalpiaceae</taxon>
        <taxon>Auriscalpium</taxon>
    </lineage>
</organism>
<keyword evidence="2" id="KW-1185">Reference proteome</keyword>
<evidence type="ECO:0000313" key="2">
    <source>
        <dbReference type="Proteomes" id="UP000814033"/>
    </source>
</evidence>
<dbReference type="EMBL" id="MU275860">
    <property type="protein sequence ID" value="KAI0050636.1"/>
    <property type="molecule type" value="Genomic_DNA"/>
</dbReference>